<dbReference type="InterPro" id="IPR029061">
    <property type="entry name" value="THDP-binding"/>
</dbReference>
<feature type="domain" description="Thiamine pyrophosphate enzyme TPP-binding" evidence="5">
    <location>
        <begin position="380"/>
        <end position="530"/>
    </location>
</feature>
<dbReference type="Pfam" id="PF00205">
    <property type="entry name" value="TPP_enzyme_M"/>
    <property type="match status" value="1"/>
</dbReference>
<gene>
    <name evidence="7" type="primary">pox_1</name>
    <name evidence="7" type="ORF">IWT25_00205</name>
</gene>
<dbReference type="GO" id="GO:0003824">
    <property type="term" value="F:catalytic activity"/>
    <property type="evidence" value="ECO:0007669"/>
    <property type="project" value="InterPro"/>
</dbReference>
<dbReference type="InterPro" id="IPR047211">
    <property type="entry name" value="POXB-like"/>
</dbReference>
<dbReference type="InterPro" id="IPR000399">
    <property type="entry name" value="TPP-bd_CS"/>
</dbReference>
<evidence type="ECO:0000313" key="8">
    <source>
        <dbReference type="Proteomes" id="UP000198414"/>
    </source>
</evidence>
<dbReference type="Proteomes" id="UP000198414">
    <property type="component" value="Unassembled WGS sequence"/>
</dbReference>
<comment type="caution">
    <text evidence="7">The sequence shown here is derived from an EMBL/GenBank/DDBJ whole genome shotgun (WGS) entry which is preliminary data.</text>
</comment>
<evidence type="ECO:0000256" key="3">
    <source>
        <dbReference type="RuleBase" id="RU362132"/>
    </source>
</evidence>
<organism evidence="7 8">
    <name type="scientific">Secundilactobacillus pentosiphilus</name>
    <dbReference type="NCBI Taxonomy" id="1714682"/>
    <lineage>
        <taxon>Bacteria</taxon>
        <taxon>Bacillati</taxon>
        <taxon>Bacillota</taxon>
        <taxon>Bacilli</taxon>
        <taxon>Lactobacillales</taxon>
        <taxon>Lactobacillaceae</taxon>
        <taxon>Secundilactobacillus</taxon>
    </lineage>
</organism>
<proteinExistence type="inferred from homology"/>
<dbReference type="GO" id="GO:0000287">
    <property type="term" value="F:magnesium ion binding"/>
    <property type="evidence" value="ECO:0007669"/>
    <property type="project" value="InterPro"/>
</dbReference>
<dbReference type="AlphaFoldDB" id="A0A1Z5ITY5"/>
<dbReference type="PANTHER" id="PTHR42981">
    <property type="entry name" value="PYRUVATE DEHYDROGENASE [UBIQUINONE]"/>
    <property type="match status" value="1"/>
</dbReference>
<sequence>MMAKMKASQALVKELANWHVDHVYGIPADSLIDGFAAEQDLVKYIQVRHEEVGALAAAAESKLTGKIGVALAAVGPGAIHLIYGLCDAKMDHTPMLVIISNVATSMINTHYLQDMDEDELFAGLDTFHRQVSDAKQVPGTIRAAIQAAYETQSPSVVIIPDDLANVTIDYQALPVRRLPQPVFAGADEQVNETISLIKQAKRPVMLVGTGIRHAQSEVVAFSKKFGLPVITTAPAVGYVPSNFVNNLGPQGTIGTQPAFEAMHMADLVVMVGTSYPFMRFMPGDIKTIQINHRAQALGEQFPATQMVQADAKTYLAQVIKAENEDAPESQFLQACHAARKNWQGYLNERVAARPDGLLTPEAVLRKVAELVTDDTIYGLDIGNNTVWSTRMLPFGDGQQMTMSSWFGAMGYALSAGIAAKLSYPNRRVITVSGDGGFSMVVQDLLTQVQYQLPVINVVLENGGYGFIRQEKAKTGQSDYALKFMNANWAGVAENMGAVGLRVTDDDSLKAAVETIKQHLAAGDKRPVVLDAVVTDEAPLDTSTMKLDPDKYSDRMIGQFRVKNHLDGDRYPSLRRILNRIEANNANN</sequence>
<dbReference type="SUPFAM" id="SSF52467">
    <property type="entry name" value="DHS-like NAD/FAD-binding domain"/>
    <property type="match status" value="1"/>
</dbReference>
<dbReference type="Pfam" id="PF02776">
    <property type="entry name" value="TPP_enzyme_N"/>
    <property type="match status" value="1"/>
</dbReference>
<dbReference type="InterPro" id="IPR029035">
    <property type="entry name" value="DHS-like_NAD/FAD-binding_dom"/>
</dbReference>
<feature type="domain" description="Thiamine pyrophosphate enzyme N-terminal TPP-binding" evidence="6">
    <location>
        <begin position="5"/>
        <end position="117"/>
    </location>
</feature>
<dbReference type="Gene3D" id="3.40.50.970">
    <property type="match status" value="2"/>
</dbReference>
<dbReference type="InterPro" id="IPR012001">
    <property type="entry name" value="Thiamin_PyroP_enz_TPP-bd_dom"/>
</dbReference>
<dbReference type="GO" id="GO:0030976">
    <property type="term" value="F:thiamine pyrophosphate binding"/>
    <property type="evidence" value="ECO:0007669"/>
    <property type="project" value="InterPro"/>
</dbReference>
<dbReference type="Gene3D" id="3.40.50.1220">
    <property type="entry name" value="TPP-binding domain"/>
    <property type="match status" value="1"/>
</dbReference>
<dbReference type="InterPro" id="IPR011766">
    <property type="entry name" value="TPP_enzyme_TPP-bd"/>
</dbReference>
<dbReference type="PROSITE" id="PS00187">
    <property type="entry name" value="TPP_ENZYMES"/>
    <property type="match status" value="1"/>
</dbReference>
<evidence type="ECO:0000259" key="5">
    <source>
        <dbReference type="Pfam" id="PF02775"/>
    </source>
</evidence>
<comment type="similarity">
    <text evidence="1 3">Belongs to the TPP enzyme family.</text>
</comment>
<reference evidence="7 8" key="1">
    <citation type="submission" date="2015-11" db="EMBL/GenBank/DDBJ databases">
        <title>Draft genome sequences of new species of the genus Lactobacillus isolated from orchardgrass silage.</title>
        <authorList>
            <person name="Tohno M."/>
            <person name="Tanizawa Y."/>
            <person name="Arita M."/>
        </authorList>
    </citation>
    <scope>NUCLEOTIDE SEQUENCE [LARGE SCALE GENOMIC DNA]</scope>
    <source>
        <strain evidence="7 8">IWT25</strain>
    </source>
</reference>
<dbReference type="InterPro" id="IPR012000">
    <property type="entry name" value="Thiamin_PyroP_enz_cen_dom"/>
</dbReference>
<keyword evidence="2 3" id="KW-0786">Thiamine pyrophosphate</keyword>
<dbReference type="SUPFAM" id="SSF52518">
    <property type="entry name" value="Thiamin diphosphate-binding fold (THDP-binding)"/>
    <property type="match status" value="2"/>
</dbReference>
<dbReference type="Pfam" id="PF02775">
    <property type="entry name" value="TPP_enzyme_C"/>
    <property type="match status" value="1"/>
</dbReference>
<feature type="domain" description="Thiamine pyrophosphate enzyme central" evidence="4">
    <location>
        <begin position="191"/>
        <end position="317"/>
    </location>
</feature>
<dbReference type="EMBL" id="BCMI01000001">
    <property type="protein sequence ID" value="GAX04911.1"/>
    <property type="molecule type" value="Genomic_DNA"/>
</dbReference>
<protein>
    <submittedName>
        <fullName evidence="7">Pyruvate oxidase</fullName>
    </submittedName>
</protein>
<evidence type="ECO:0000259" key="6">
    <source>
        <dbReference type="Pfam" id="PF02776"/>
    </source>
</evidence>
<name>A0A1Z5ITY5_9LACO</name>
<keyword evidence="7" id="KW-0670">Pyruvate</keyword>
<evidence type="ECO:0000256" key="1">
    <source>
        <dbReference type="ARBA" id="ARBA00007812"/>
    </source>
</evidence>
<evidence type="ECO:0000256" key="2">
    <source>
        <dbReference type="ARBA" id="ARBA00023052"/>
    </source>
</evidence>
<evidence type="ECO:0000313" key="7">
    <source>
        <dbReference type="EMBL" id="GAX04911.1"/>
    </source>
</evidence>
<evidence type="ECO:0000259" key="4">
    <source>
        <dbReference type="Pfam" id="PF00205"/>
    </source>
</evidence>
<accession>A0A1Z5ITY5</accession>
<dbReference type="PANTHER" id="PTHR42981:SF2">
    <property type="entry name" value="PYRUVATE DEHYDROGENASE [UBIQUINONE]"/>
    <property type="match status" value="1"/>
</dbReference>